<name>A0A2U3D8Y6_SULT2</name>
<evidence type="ECO:0000313" key="4">
    <source>
        <dbReference type="Proteomes" id="UP000245380"/>
    </source>
</evidence>
<protein>
    <recommendedName>
        <fullName evidence="5">Roadblock/LAMTOR2 domain-containing protein</fullName>
    </recommendedName>
</protein>
<feature type="region of interest" description="Disordered" evidence="1">
    <location>
        <begin position="33"/>
        <end position="63"/>
    </location>
</feature>
<keyword evidence="2" id="KW-0472">Membrane</keyword>
<keyword evidence="2" id="KW-0812">Transmembrane</keyword>
<evidence type="ECO:0000256" key="1">
    <source>
        <dbReference type="SAM" id="MobiDB-lite"/>
    </source>
</evidence>
<keyword evidence="4" id="KW-1185">Reference proteome</keyword>
<gene>
    <name evidence="3" type="ORF">BM613_07170</name>
</gene>
<accession>A0A2U3D8Y6</accession>
<evidence type="ECO:0008006" key="5">
    <source>
        <dbReference type="Google" id="ProtNLM"/>
    </source>
</evidence>
<feature type="compositionally biased region" description="Basic and acidic residues" evidence="1">
    <location>
        <begin position="45"/>
        <end position="63"/>
    </location>
</feature>
<dbReference type="AlphaFoldDB" id="A0A2U3D8Y6"/>
<proteinExistence type="predicted"/>
<keyword evidence="2" id="KW-1133">Transmembrane helix</keyword>
<comment type="caution">
    <text evidence="3">The sequence shown here is derived from an EMBL/GenBank/DDBJ whole genome shotgun (WGS) entry which is preliminary data.</text>
</comment>
<evidence type="ECO:0000313" key="3">
    <source>
        <dbReference type="EMBL" id="PWI57754.1"/>
    </source>
</evidence>
<dbReference type="RefSeq" id="WP_109430500.1">
    <property type="nucleotide sequence ID" value="NZ_MPDK01000009.1"/>
</dbReference>
<dbReference type="Proteomes" id="UP000245380">
    <property type="component" value="Unassembled WGS sequence"/>
</dbReference>
<feature type="transmembrane region" description="Helical" evidence="2">
    <location>
        <begin position="6"/>
        <end position="25"/>
    </location>
</feature>
<sequence>MGANSAYWIGAGILVLVVVILLVVWNVNQLSRQSQPAQKKRKEKATHAEHKREKRVQLDKEERNIQDQVDVRQEMMAEPVQSIEQSVKAANAVDRTAKLHSLRTVTRVRKHGNHRPLSITDQESSIDFVHTRQATPLLGNEFAEAPVVIEQHDVELALDPLDEDQVLRLSAYETLTAQTVQGDTKEQQSSENEAFSDLLRVRLHHKAVLGWLLLAPSGTVVDSDQVYDEEVIQQLVLLASTASATAALVGLTHAREFLVRGVEGMILLIPAMRLIPEREEYVVVFIESEEAYELILKRLLLEEE</sequence>
<reference evidence="3 4" key="1">
    <citation type="submission" date="2016-11" db="EMBL/GenBank/DDBJ databases">
        <title>Comparative genomics of Acidibacillus ferroxidans species.</title>
        <authorList>
            <person name="Oliveira G."/>
            <person name="Nunes G."/>
            <person name="Oliveira R."/>
            <person name="Araujo F."/>
            <person name="Salim A."/>
            <person name="Scholte L."/>
            <person name="Morais D."/>
            <person name="Nancucheo I."/>
            <person name="Johnson D.B."/>
            <person name="Grail B."/>
            <person name="Bittencourt J."/>
            <person name="Valadares R."/>
        </authorList>
    </citation>
    <scope>NUCLEOTIDE SEQUENCE [LARGE SCALE GENOMIC DNA]</scope>
    <source>
        <strain evidence="3 4">Y002</strain>
    </source>
</reference>
<evidence type="ECO:0000256" key="2">
    <source>
        <dbReference type="SAM" id="Phobius"/>
    </source>
</evidence>
<organism evidence="3 4">
    <name type="scientific">Sulfoacidibacillus thermotolerans</name>
    <name type="common">Acidibacillus sulfuroxidans</name>
    <dbReference type="NCBI Taxonomy" id="1765684"/>
    <lineage>
        <taxon>Bacteria</taxon>
        <taxon>Bacillati</taxon>
        <taxon>Bacillota</taxon>
        <taxon>Bacilli</taxon>
        <taxon>Bacillales</taxon>
        <taxon>Alicyclobacillaceae</taxon>
        <taxon>Sulfoacidibacillus</taxon>
    </lineage>
</organism>
<dbReference type="EMBL" id="MPDK01000009">
    <property type="protein sequence ID" value="PWI57754.1"/>
    <property type="molecule type" value="Genomic_DNA"/>
</dbReference>